<accession>A0AAE8BC03</accession>
<organism evidence="1 2">
    <name type="scientific">Hafnia phage vB_HpaM_Zyzzx</name>
    <dbReference type="NCBI Taxonomy" id="2836109"/>
    <lineage>
        <taxon>Viruses</taxon>
        <taxon>Duplodnaviria</taxon>
        <taxon>Heunggongvirae</taxon>
        <taxon>Uroviricota</taxon>
        <taxon>Caudoviricetes</taxon>
        <taxon>Andersonviridae</taxon>
        <taxon>Andersonviridae incertae sedis</taxon>
        <taxon>Daniellevirus</taxon>
        <taxon>Daniellevirus Zyzzx</taxon>
    </lineage>
</organism>
<sequence length="111" mass="12712">MKITKNTNTTIIKLNKTGKLLDIVLIQNEDNSRAQGQPLQMVGLSIHFEGLEETLKAFNEMYEELGDNFYNTSLKDLEEDLVTIVGEEDFSEGYEVINVKLGELHDFIERM</sequence>
<name>A0AAE8BC03_9CAUD</name>
<evidence type="ECO:0000313" key="2">
    <source>
        <dbReference type="Proteomes" id="UP000827415"/>
    </source>
</evidence>
<proteinExistence type="predicted"/>
<keyword evidence="2" id="KW-1185">Reference proteome</keyword>
<dbReference type="EMBL" id="MW749004">
    <property type="protein sequence ID" value="QYA57270.1"/>
    <property type="molecule type" value="Genomic_DNA"/>
</dbReference>
<gene>
    <name evidence="1" type="ORF">ZYZZX_42</name>
</gene>
<protein>
    <submittedName>
        <fullName evidence="1">Uncharacterized protein</fullName>
    </submittedName>
</protein>
<dbReference type="Proteomes" id="UP000827415">
    <property type="component" value="Segment"/>
</dbReference>
<reference evidence="1 2" key="1">
    <citation type="submission" date="2021-03" db="EMBL/GenBank/DDBJ databases">
        <authorList>
            <person name="Thompson D.W."/>
            <person name="Brown H.M.F."/>
            <person name="Thompson S.D."/>
            <person name="Grose J.H."/>
        </authorList>
    </citation>
    <scope>NUCLEOTIDE SEQUENCE [LARGE SCALE GENOMIC DNA]</scope>
</reference>
<evidence type="ECO:0000313" key="1">
    <source>
        <dbReference type="EMBL" id="QYA57270.1"/>
    </source>
</evidence>